<name>A0A0F9JS64_9ZZZZ</name>
<dbReference type="SUPFAM" id="SSF110849">
    <property type="entry name" value="ParB/Sulfiredoxin"/>
    <property type="match status" value="1"/>
</dbReference>
<dbReference type="EMBL" id="LAZR01009454">
    <property type="protein sequence ID" value="KKM72518.1"/>
    <property type="molecule type" value="Genomic_DNA"/>
</dbReference>
<sequence>MPSVEISNGVARHKLPQIPKEEIPEFIRYVQTLSLPDGRNDYNVGMTSDVAVTAAKLPAKALKPIQKAVDKEKVRGMVQKFDQIKNDVLIVSQDNQILDGHHRWLAIMEKDPKHLMRVIRVQLPIKVLVQAAHDFEGSHIRKLGEMIKLVKLLPQGLQ</sequence>
<dbReference type="Gene3D" id="3.90.1530.10">
    <property type="entry name" value="Conserved hypothetical protein from pyrococcus furiosus pfu- 392566-001, ParB domain"/>
    <property type="match status" value="1"/>
</dbReference>
<reference evidence="1" key="1">
    <citation type="journal article" date="2015" name="Nature">
        <title>Complex archaea that bridge the gap between prokaryotes and eukaryotes.</title>
        <authorList>
            <person name="Spang A."/>
            <person name="Saw J.H."/>
            <person name="Jorgensen S.L."/>
            <person name="Zaremba-Niedzwiedzka K."/>
            <person name="Martijn J."/>
            <person name="Lind A.E."/>
            <person name="van Eijk R."/>
            <person name="Schleper C."/>
            <person name="Guy L."/>
            <person name="Ettema T.J."/>
        </authorList>
    </citation>
    <scope>NUCLEOTIDE SEQUENCE</scope>
</reference>
<comment type="caution">
    <text evidence="1">The sequence shown here is derived from an EMBL/GenBank/DDBJ whole genome shotgun (WGS) entry which is preliminary data.</text>
</comment>
<organism evidence="1">
    <name type="scientific">marine sediment metagenome</name>
    <dbReference type="NCBI Taxonomy" id="412755"/>
    <lineage>
        <taxon>unclassified sequences</taxon>
        <taxon>metagenomes</taxon>
        <taxon>ecological metagenomes</taxon>
    </lineage>
</organism>
<gene>
    <name evidence="1" type="ORF">LCGC14_1419720</name>
</gene>
<dbReference type="InterPro" id="IPR036086">
    <property type="entry name" value="ParB/Sulfiredoxin_sf"/>
</dbReference>
<evidence type="ECO:0008006" key="2">
    <source>
        <dbReference type="Google" id="ProtNLM"/>
    </source>
</evidence>
<evidence type="ECO:0000313" key="1">
    <source>
        <dbReference type="EMBL" id="KKM72518.1"/>
    </source>
</evidence>
<protein>
    <recommendedName>
        <fullName evidence="2">ParB/Sulfiredoxin domain-containing protein</fullName>
    </recommendedName>
</protein>
<proteinExistence type="predicted"/>
<dbReference type="AlphaFoldDB" id="A0A0F9JS64"/>
<accession>A0A0F9JS64</accession>